<evidence type="ECO:0008006" key="9">
    <source>
        <dbReference type="Google" id="ProtNLM"/>
    </source>
</evidence>
<dbReference type="KEGG" id="mant:BHD05_05270"/>
<feature type="domain" description="Tyr recombinase" evidence="5">
    <location>
        <begin position="158"/>
        <end position="360"/>
    </location>
</feature>
<evidence type="ECO:0000259" key="6">
    <source>
        <dbReference type="PROSITE" id="PS51900"/>
    </source>
</evidence>
<evidence type="ECO:0000313" key="7">
    <source>
        <dbReference type="EMBL" id="QHO69149.1"/>
    </source>
</evidence>
<evidence type="ECO:0000256" key="2">
    <source>
        <dbReference type="ARBA" id="ARBA00023125"/>
    </source>
</evidence>
<sequence length="483" mass="54305">MYLTEFQSWIELAEGNFSVKRRIGTRRGGSQRWSQSQDIAQPWLREIVERWVAYRVNTEAADAQHIGQQESHVVEFARWAEARDVTNPEGVTRSLLLDWLAEVNSQTNKHGKKFSGGYRSAKISAVSMMIQYARVEITQRIPSNALYLAGEFPARDIPSPRFLEPRLIDTLRLPRSLDLVVDPAHRTAILIMMQVGVRAGHTCSLPFDCLIDLNRTGSLDKWALNFIDTKSKMNITVPIEPHVATAIKAQQQRALVESAKMGLAVPELLFANSRARSTRQLAPERLNIVLRQWAADLDLRDSAGQLEKITPHRFRHTFATEMLEKGVPIEVVQKLLGHRSLSSTQIYATTTDKRMRAEWENAKFVNVRGEAIEMAEGPAADAEWLLNRMSHAMQPLPNGACGLPIQQSCPHANACLDNCPHFITSVEFLGVHRAQSLEFERTISKAEAAGHFRLVEINKRPNENLKKIINALEDDPGEASDAS</sequence>
<dbReference type="SUPFAM" id="SSF56349">
    <property type="entry name" value="DNA breaking-rejoining enzymes"/>
    <property type="match status" value="1"/>
</dbReference>
<dbReference type="Proteomes" id="UP000464507">
    <property type="component" value="Chromosome"/>
</dbReference>
<dbReference type="PANTHER" id="PTHR30349:SF41">
    <property type="entry name" value="INTEGRASE_RECOMBINASE PROTEIN MJ0367-RELATED"/>
    <property type="match status" value="1"/>
</dbReference>
<dbReference type="InterPro" id="IPR013762">
    <property type="entry name" value="Integrase-like_cat_sf"/>
</dbReference>
<comment type="similarity">
    <text evidence="1">Belongs to the 'phage' integrase family.</text>
</comment>
<organism evidence="7 8">
    <name type="scientific">Marisediminicola antarctica</name>
    <dbReference type="NCBI Taxonomy" id="674079"/>
    <lineage>
        <taxon>Bacteria</taxon>
        <taxon>Bacillati</taxon>
        <taxon>Actinomycetota</taxon>
        <taxon>Actinomycetes</taxon>
        <taxon>Micrococcales</taxon>
        <taxon>Microbacteriaceae</taxon>
        <taxon>Marisediminicola</taxon>
    </lineage>
</organism>
<name>A0A7L5ALH4_9MICO</name>
<dbReference type="CDD" id="cd00397">
    <property type="entry name" value="DNA_BRE_C"/>
    <property type="match status" value="1"/>
</dbReference>
<keyword evidence="8" id="KW-1185">Reference proteome</keyword>
<protein>
    <recommendedName>
        <fullName evidence="9">Integrase</fullName>
    </recommendedName>
</protein>
<evidence type="ECO:0000256" key="3">
    <source>
        <dbReference type="ARBA" id="ARBA00023172"/>
    </source>
</evidence>
<dbReference type="GO" id="GO:0006310">
    <property type="term" value="P:DNA recombination"/>
    <property type="evidence" value="ECO:0007669"/>
    <property type="project" value="UniProtKB-KW"/>
</dbReference>
<dbReference type="Pfam" id="PF00589">
    <property type="entry name" value="Phage_integrase"/>
    <property type="match status" value="1"/>
</dbReference>
<dbReference type="EMBL" id="CP017146">
    <property type="protein sequence ID" value="QHO69149.1"/>
    <property type="molecule type" value="Genomic_DNA"/>
</dbReference>
<dbReference type="PROSITE" id="PS51898">
    <property type="entry name" value="TYR_RECOMBINASE"/>
    <property type="match status" value="1"/>
</dbReference>
<dbReference type="AlphaFoldDB" id="A0A7L5ALH4"/>
<evidence type="ECO:0000259" key="5">
    <source>
        <dbReference type="PROSITE" id="PS51898"/>
    </source>
</evidence>
<dbReference type="GO" id="GO:0015074">
    <property type="term" value="P:DNA integration"/>
    <property type="evidence" value="ECO:0007669"/>
    <property type="project" value="InterPro"/>
</dbReference>
<keyword evidence="2 4" id="KW-0238">DNA-binding</keyword>
<dbReference type="InterPro" id="IPR002104">
    <property type="entry name" value="Integrase_catalytic"/>
</dbReference>
<gene>
    <name evidence="7" type="ORF">BHD05_05270</name>
</gene>
<dbReference type="InterPro" id="IPR044068">
    <property type="entry name" value="CB"/>
</dbReference>
<evidence type="ECO:0000256" key="4">
    <source>
        <dbReference type="PROSITE-ProRule" id="PRU01248"/>
    </source>
</evidence>
<reference evidence="7 8" key="1">
    <citation type="submission" date="2016-09" db="EMBL/GenBank/DDBJ databases">
        <title>Complete genome sequence of microbes from the polar regions.</title>
        <authorList>
            <person name="Liao L."/>
            <person name="Chen B."/>
        </authorList>
    </citation>
    <scope>NUCLEOTIDE SEQUENCE [LARGE SCALE GENOMIC DNA]</scope>
    <source>
        <strain evidence="7 8">ZS314</strain>
    </source>
</reference>
<keyword evidence="3" id="KW-0233">DNA recombination</keyword>
<feature type="domain" description="Core-binding (CB)" evidence="6">
    <location>
        <begin position="42"/>
        <end position="134"/>
    </location>
</feature>
<dbReference type="InterPro" id="IPR050090">
    <property type="entry name" value="Tyrosine_recombinase_XerCD"/>
</dbReference>
<accession>A0A7L5ALH4</accession>
<evidence type="ECO:0000256" key="1">
    <source>
        <dbReference type="ARBA" id="ARBA00008857"/>
    </source>
</evidence>
<dbReference type="Gene3D" id="1.10.443.10">
    <property type="entry name" value="Intergrase catalytic core"/>
    <property type="match status" value="1"/>
</dbReference>
<dbReference type="PANTHER" id="PTHR30349">
    <property type="entry name" value="PHAGE INTEGRASE-RELATED"/>
    <property type="match status" value="1"/>
</dbReference>
<dbReference type="InterPro" id="IPR011010">
    <property type="entry name" value="DNA_brk_join_enz"/>
</dbReference>
<evidence type="ECO:0000313" key="8">
    <source>
        <dbReference type="Proteomes" id="UP000464507"/>
    </source>
</evidence>
<dbReference type="PROSITE" id="PS51900">
    <property type="entry name" value="CB"/>
    <property type="match status" value="1"/>
</dbReference>
<proteinExistence type="inferred from homology"/>
<dbReference type="GO" id="GO:0003677">
    <property type="term" value="F:DNA binding"/>
    <property type="evidence" value="ECO:0007669"/>
    <property type="project" value="UniProtKB-UniRule"/>
</dbReference>